<reference evidence="4" key="1">
    <citation type="submission" date="2021-01" db="EMBL/GenBank/DDBJ databases">
        <authorList>
            <person name="Zahm M."/>
            <person name="Roques C."/>
            <person name="Cabau C."/>
            <person name="Klopp C."/>
            <person name="Donnadieu C."/>
            <person name="Jouanno E."/>
            <person name="Lampietro C."/>
            <person name="Louis A."/>
            <person name="Herpin A."/>
            <person name="Echchiki A."/>
            <person name="Berthelot C."/>
            <person name="Parey E."/>
            <person name="Roest-Crollius H."/>
            <person name="Braasch I."/>
            <person name="Postlethwait J."/>
            <person name="Bobe J."/>
            <person name="Montfort J."/>
            <person name="Bouchez O."/>
            <person name="Begum T."/>
            <person name="Mejri S."/>
            <person name="Adams A."/>
            <person name="Chen W.-J."/>
            <person name="Guiguen Y."/>
        </authorList>
    </citation>
    <scope>NUCLEOTIDE SEQUENCE</scope>
    <source>
        <strain evidence="4">YG-15Mar2019-1</strain>
        <tissue evidence="4">Brain</tissue>
    </source>
</reference>
<keyword evidence="1" id="KW-0430">Lectin</keyword>
<sequence length="241" mass="28227">MALLLPSELSINEVKAARARYAELQKYSHLIENKRRAVKNEYETLRAKYDDLQKYKSMMENRLTEYKKSVEELPKCVSDLLETSTILEAFRESEDCMTCRYGWKRFNDKCYFFSSDRLNWSQSRDNCVTKGGHLVIIDSTEEQKFLDNEVSTKMEHASDNFWIGMTDSETEGQWVWVDNMPLDDNKKFWLKGEPDDWKGRNSELKFGEDCARVGIYGCTLFCWGDSNCSARRKRICEAKGV</sequence>
<feature type="coiled-coil region" evidence="2">
    <location>
        <begin position="35"/>
        <end position="62"/>
    </location>
</feature>
<accession>A0A9D3SY76</accession>
<name>A0A9D3SY76_MEGAT</name>
<dbReference type="InterPro" id="IPR001304">
    <property type="entry name" value="C-type_lectin-like"/>
</dbReference>
<dbReference type="SUPFAM" id="SSF56436">
    <property type="entry name" value="C-type lectin-like"/>
    <property type="match status" value="1"/>
</dbReference>
<evidence type="ECO:0000259" key="3">
    <source>
        <dbReference type="PROSITE" id="PS50041"/>
    </source>
</evidence>
<dbReference type="GO" id="GO:0030246">
    <property type="term" value="F:carbohydrate binding"/>
    <property type="evidence" value="ECO:0007669"/>
    <property type="project" value="UniProtKB-KW"/>
</dbReference>
<dbReference type="PROSITE" id="PS50041">
    <property type="entry name" value="C_TYPE_LECTIN_2"/>
    <property type="match status" value="1"/>
</dbReference>
<dbReference type="AlphaFoldDB" id="A0A9D3SY76"/>
<dbReference type="EMBL" id="JAFDVH010000021">
    <property type="protein sequence ID" value="KAG7457953.1"/>
    <property type="molecule type" value="Genomic_DNA"/>
</dbReference>
<organism evidence="4 5">
    <name type="scientific">Megalops atlanticus</name>
    <name type="common">Tarpon</name>
    <name type="synonym">Clupea gigantea</name>
    <dbReference type="NCBI Taxonomy" id="7932"/>
    <lineage>
        <taxon>Eukaryota</taxon>
        <taxon>Metazoa</taxon>
        <taxon>Chordata</taxon>
        <taxon>Craniata</taxon>
        <taxon>Vertebrata</taxon>
        <taxon>Euteleostomi</taxon>
        <taxon>Actinopterygii</taxon>
        <taxon>Neopterygii</taxon>
        <taxon>Teleostei</taxon>
        <taxon>Elopiformes</taxon>
        <taxon>Megalopidae</taxon>
        <taxon>Megalops</taxon>
    </lineage>
</organism>
<gene>
    <name evidence="4" type="ORF">MATL_G00232720</name>
</gene>
<dbReference type="InterPro" id="IPR016186">
    <property type="entry name" value="C-type_lectin-like/link_sf"/>
</dbReference>
<dbReference type="Pfam" id="PF00059">
    <property type="entry name" value="Lectin_C"/>
    <property type="match status" value="1"/>
</dbReference>
<dbReference type="CDD" id="cd03590">
    <property type="entry name" value="CLECT_DC-SIGN_like"/>
    <property type="match status" value="1"/>
</dbReference>
<evidence type="ECO:0000313" key="4">
    <source>
        <dbReference type="EMBL" id="KAG7457953.1"/>
    </source>
</evidence>
<proteinExistence type="predicted"/>
<evidence type="ECO:0000313" key="5">
    <source>
        <dbReference type="Proteomes" id="UP001046870"/>
    </source>
</evidence>
<dbReference type="Gene3D" id="3.10.100.10">
    <property type="entry name" value="Mannose-Binding Protein A, subunit A"/>
    <property type="match status" value="1"/>
</dbReference>
<keyword evidence="5" id="KW-1185">Reference proteome</keyword>
<comment type="caution">
    <text evidence="4">The sequence shown here is derived from an EMBL/GenBank/DDBJ whole genome shotgun (WGS) entry which is preliminary data.</text>
</comment>
<dbReference type="OrthoDB" id="2142683at2759"/>
<dbReference type="PANTHER" id="PTHR22803">
    <property type="entry name" value="MANNOSE, PHOSPHOLIPASE, LECTIN RECEPTOR RELATED"/>
    <property type="match status" value="1"/>
</dbReference>
<protein>
    <recommendedName>
        <fullName evidence="3">C-type lectin domain-containing protein</fullName>
    </recommendedName>
</protein>
<keyword evidence="2" id="KW-0175">Coiled coil</keyword>
<dbReference type="InterPro" id="IPR050111">
    <property type="entry name" value="C-type_lectin/snaclec_domain"/>
</dbReference>
<dbReference type="InterPro" id="IPR016187">
    <property type="entry name" value="CTDL_fold"/>
</dbReference>
<evidence type="ECO:0000256" key="2">
    <source>
        <dbReference type="SAM" id="Coils"/>
    </source>
</evidence>
<evidence type="ECO:0000256" key="1">
    <source>
        <dbReference type="ARBA" id="ARBA00022734"/>
    </source>
</evidence>
<dbReference type="SMART" id="SM00034">
    <property type="entry name" value="CLECT"/>
    <property type="match status" value="1"/>
</dbReference>
<feature type="domain" description="C-type lectin" evidence="3">
    <location>
        <begin position="106"/>
        <end position="237"/>
    </location>
</feature>
<dbReference type="InterPro" id="IPR033989">
    <property type="entry name" value="CD209-like_CTLD"/>
</dbReference>
<dbReference type="Proteomes" id="UP001046870">
    <property type="component" value="Chromosome 21"/>
</dbReference>